<dbReference type="Pfam" id="PF18628">
    <property type="entry name" value="P2_N"/>
    <property type="match status" value="1"/>
</dbReference>
<dbReference type="InterPro" id="IPR053751">
    <property type="entry name" value="Viral_Major_Capsid_sf"/>
</dbReference>
<dbReference type="Pfam" id="PF25513">
    <property type="entry name" value="P2_C"/>
    <property type="match status" value="1"/>
</dbReference>
<dbReference type="RefSeq" id="WP_285394042.1">
    <property type="nucleotide sequence ID" value="NZ_JASSVS010000028.1"/>
</dbReference>
<feature type="domain" description="Viral coat protein P2 C-terminal" evidence="2">
    <location>
        <begin position="155"/>
        <end position="276"/>
    </location>
</feature>
<dbReference type="InterPro" id="IPR041377">
    <property type="entry name" value="P2_N"/>
</dbReference>
<evidence type="ECO:0000259" key="2">
    <source>
        <dbReference type="Pfam" id="PF25513"/>
    </source>
</evidence>
<comment type="caution">
    <text evidence="3">The sequence shown here is derived from an EMBL/GenBank/DDBJ whole genome shotgun (WGS) entry which is preliminary data.</text>
</comment>
<protein>
    <submittedName>
        <fullName evidence="3">Major capsid protein P2</fullName>
    </submittedName>
</protein>
<dbReference type="Proteomes" id="UP001227964">
    <property type="component" value="Unassembled WGS sequence"/>
</dbReference>
<sequence length="281" mass="31039">MKKRNEPPYRVPMRITSGNGVAAGNTTTYDLAIGLKYLSFDLVIGGTIDRTKLMIRHRINGEVIQEYSAADRDKMNQHDGIPAEAGVLFIPMNTENMKTRDGEEMTGINTGSRDQNGRYISKYTVEIDVPEGATSPTLDLFADTDEATEGGPGLIPRLLKFPYDLNAGERQIRDIPKGGVKFARVRRVFIKAATANISLLKVELDQKKHFERTDAVNRAAQARNRRTPQAGWYVIDRTERGYAGDPFSMTGVSDFALIMEVGTTQANCPIYVDYVGGLGGN</sequence>
<keyword evidence="4" id="KW-1185">Reference proteome</keyword>
<dbReference type="Gene3D" id="2.60.120.730">
    <property type="match status" value="2"/>
</dbReference>
<dbReference type="InterPro" id="IPR057915">
    <property type="entry name" value="P2_C"/>
</dbReference>
<gene>
    <name evidence="3" type="ORF">QPM17_22770</name>
</gene>
<reference evidence="3 4" key="1">
    <citation type="submission" date="2023-06" db="EMBL/GenBank/DDBJ databases">
        <title>Marinobacter azerbaijanicus a moderately halophilic, isolated from Urmia Lake in Azerbaijan region of Iran.</title>
        <authorList>
            <person name="Sanchez-Porro C."/>
            <person name="Aghdam E.M."/>
            <person name="Saheb S.M."/>
            <person name="Tarhriz V."/>
            <person name="Kazemi E."/>
            <person name="Ammozegar M.A."/>
            <person name="Ventosa A."/>
            <person name="Hejazi M.S."/>
        </authorList>
    </citation>
    <scope>NUCLEOTIDE SEQUENCE [LARGE SCALE GENOMIC DNA]</scope>
    <source>
        <strain evidence="3 4">TBZ242</strain>
    </source>
</reference>
<evidence type="ECO:0000259" key="1">
    <source>
        <dbReference type="Pfam" id="PF18628"/>
    </source>
</evidence>
<feature type="domain" description="Viral coat protein P2 N-terminal" evidence="1">
    <location>
        <begin position="13"/>
        <end position="144"/>
    </location>
</feature>
<evidence type="ECO:0000313" key="4">
    <source>
        <dbReference type="Proteomes" id="UP001227964"/>
    </source>
</evidence>
<proteinExistence type="predicted"/>
<organism evidence="3 4">
    <name type="scientific">Marinobacter azerbaijanicus</name>
    <dbReference type="NCBI Taxonomy" id="3050455"/>
    <lineage>
        <taxon>Bacteria</taxon>
        <taxon>Pseudomonadati</taxon>
        <taxon>Pseudomonadota</taxon>
        <taxon>Gammaproteobacteria</taxon>
        <taxon>Pseudomonadales</taxon>
        <taxon>Marinobacteraceae</taxon>
        <taxon>Marinobacter</taxon>
    </lineage>
</organism>
<accession>A0ABT7ILE1</accession>
<name>A0ABT7ILE1_9GAMM</name>
<evidence type="ECO:0000313" key="3">
    <source>
        <dbReference type="EMBL" id="MDL0433968.1"/>
    </source>
</evidence>
<dbReference type="EMBL" id="JASSVS010000028">
    <property type="protein sequence ID" value="MDL0433968.1"/>
    <property type="molecule type" value="Genomic_DNA"/>
</dbReference>